<feature type="transmembrane region" description="Helical" evidence="6">
    <location>
        <begin position="31"/>
        <end position="52"/>
    </location>
</feature>
<feature type="transmembrane region" description="Helical" evidence="6">
    <location>
        <begin position="6"/>
        <end position="24"/>
    </location>
</feature>
<evidence type="ECO:0000256" key="3">
    <source>
        <dbReference type="ARBA" id="ARBA00022692"/>
    </source>
</evidence>
<keyword evidence="2" id="KW-1003">Cell membrane</keyword>
<dbReference type="InterPro" id="IPR032689">
    <property type="entry name" value="TraG-D_C"/>
</dbReference>
<dbReference type="Proteomes" id="UP001356308">
    <property type="component" value="Unassembled WGS sequence"/>
</dbReference>
<organism evidence="8 9">
    <name type="scientific">Maribacter cobaltidurans</name>
    <dbReference type="NCBI Taxonomy" id="1178778"/>
    <lineage>
        <taxon>Bacteria</taxon>
        <taxon>Pseudomonadati</taxon>
        <taxon>Bacteroidota</taxon>
        <taxon>Flavobacteriia</taxon>
        <taxon>Flavobacteriales</taxon>
        <taxon>Flavobacteriaceae</taxon>
        <taxon>Maribacter</taxon>
    </lineage>
</organism>
<keyword evidence="9" id="KW-1185">Reference proteome</keyword>
<evidence type="ECO:0000259" key="7">
    <source>
        <dbReference type="Pfam" id="PF12696"/>
    </source>
</evidence>
<accession>A0ABU7IZM0</accession>
<keyword evidence="5 6" id="KW-0472">Membrane</keyword>
<gene>
    <name evidence="8" type="ORF">V1I91_17900</name>
</gene>
<dbReference type="PANTHER" id="PTHR37937:SF1">
    <property type="entry name" value="CONJUGATIVE TRANSFER: DNA TRANSPORT"/>
    <property type="match status" value="1"/>
</dbReference>
<dbReference type="CDD" id="cd01127">
    <property type="entry name" value="TrwB_TraG_TraD_VirD4"/>
    <property type="match status" value="1"/>
</dbReference>
<comment type="caution">
    <text evidence="8">The sequence shown here is derived from an EMBL/GenBank/DDBJ whole genome shotgun (WGS) entry which is preliminary data.</text>
</comment>
<dbReference type="SUPFAM" id="SSF52540">
    <property type="entry name" value="P-loop containing nucleoside triphosphate hydrolases"/>
    <property type="match status" value="1"/>
</dbReference>
<evidence type="ECO:0000256" key="4">
    <source>
        <dbReference type="ARBA" id="ARBA00022989"/>
    </source>
</evidence>
<evidence type="ECO:0000256" key="6">
    <source>
        <dbReference type="SAM" id="Phobius"/>
    </source>
</evidence>
<dbReference type="Pfam" id="PF12696">
    <property type="entry name" value="TraG-D_C"/>
    <property type="match status" value="1"/>
</dbReference>
<sequence>MENLGWMEIGVCLIIGAGLSLLATRYIKYGTVLMLGLIVAMAIVSWIFWGWASFLETSLWLWLPILFVHTVSFALVDYYRDTHKPSKVFEVKLKVRGRPLILGNIRRGVSVMASAGSGKTESVIYGFLKHFSQQGFSGIIHDYKDFEITEMACPLWKDQSVPFHIVSFGPIYNRVNPIAPRYLPDEESVHEVSRVLLENLMEHRDSDDNSTSRFFKDAAEGLISGLIWRLKTDYPDFCTLPHLMALYQQLGIKSLIKFLRGNITSRAMADAFVSGVGSERQTAGVLSTLANAIKKISTRKIFMVLSADELPLDLNHERHPSVIALVNNPQKDASLSPVIATIIHTISKQMSQRYRKPSFMLLEEASTLRLLNMHRIPATLRSYDIVSVYVLQDKVQNDMMYGEKASKAILSNLSYQFFGKVNDPDTARYYERFFELVKMPTRSVSKSSGLSLERRITEGEKEVSKRRAEVFFRLLQGEFVVFADGKDRKVRFPKPNIQKGLPKPVHITDKELHEHYLKVHREVRSIFKGPEQGYTKGT</sequence>
<comment type="subcellular location">
    <subcellularLocation>
        <location evidence="1">Cell membrane</location>
        <topology evidence="1">Multi-pass membrane protein</topology>
    </subcellularLocation>
</comment>
<evidence type="ECO:0000313" key="9">
    <source>
        <dbReference type="Proteomes" id="UP001356308"/>
    </source>
</evidence>
<feature type="domain" description="TraD/TraG TraM recognition site" evidence="7">
    <location>
        <begin position="360"/>
        <end position="435"/>
    </location>
</feature>
<dbReference type="EMBL" id="JAZDDG010000009">
    <property type="protein sequence ID" value="MEE1977956.1"/>
    <property type="molecule type" value="Genomic_DNA"/>
</dbReference>
<reference evidence="8 9" key="1">
    <citation type="submission" date="2024-01" db="EMBL/GenBank/DDBJ databases">
        <title>Maribacter spp. originated from different algae showed divergent polysaccharides utilization ability.</title>
        <authorList>
            <person name="Wang H."/>
            <person name="Wu Y."/>
        </authorList>
    </citation>
    <scope>NUCLEOTIDE SEQUENCE [LARGE SCALE GENOMIC DNA]</scope>
    <source>
        <strain evidence="8 9">PR1</strain>
    </source>
</reference>
<evidence type="ECO:0000256" key="1">
    <source>
        <dbReference type="ARBA" id="ARBA00004651"/>
    </source>
</evidence>
<proteinExistence type="predicted"/>
<dbReference type="Gene3D" id="3.40.50.300">
    <property type="entry name" value="P-loop containing nucleotide triphosphate hydrolases"/>
    <property type="match status" value="1"/>
</dbReference>
<keyword evidence="3 6" id="KW-0812">Transmembrane</keyword>
<evidence type="ECO:0000256" key="5">
    <source>
        <dbReference type="ARBA" id="ARBA00023136"/>
    </source>
</evidence>
<keyword evidence="4 6" id="KW-1133">Transmembrane helix</keyword>
<name>A0ABU7IZM0_9FLAO</name>
<dbReference type="InterPro" id="IPR051539">
    <property type="entry name" value="T4SS-coupling_protein"/>
</dbReference>
<evidence type="ECO:0000256" key="2">
    <source>
        <dbReference type="ARBA" id="ARBA00022475"/>
    </source>
</evidence>
<protein>
    <submittedName>
        <fullName evidence="8">TraM recognition domain-containing protein</fullName>
    </submittedName>
</protein>
<dbReference type="InterPro" id="IPR027417">
    <property type="entry name" value="P-loop_NTPase"/>
</dbReference>
<dbReference type="PANTHER" id="PTHR37937">
    <property type="entry name" value="CONJUGATIVE TRANSFER: DNA TRANSPORT"/>
    <property type="match status" value="1"/>
</dbReference>
<evidence type="ECO:0000313" key="8">
    <source>
        <dbReference type="EMBL" id="MEE1977956.1"/>
    </source>
</evidence>